<evidence type="ECO:0000256" key="6">
    <source>
        <dbReference type="ARBA" id="ARBA00022989"/>
    </source>
</evidence>
<dbReference type="InterPro" id="IPR023214">
    <property type="entry name" value="HAD_sf"/>
</dbReference>
<evidence type="ECO:0000256" key="4">
    <source>
        <dbReference type="ARBA" id="ARBA00022723"/>
    </source>
</evidence>
<dbReference type="InterPro" id="IPR012312">
    <property type="entry name" value="Hemerythrin-like"/>
</dbReference>
<comment type="caution">
    <text evidence="13">The sequence shown here is derived from an EMBL/GenBank/DDBJ whole genome shotgun (WGS) entry which is preliminary data.</text>
</comment>
<keyword evidence="10" id="KW-0547">Nucleotide-binding</keyword>
<proteinExistence type="inferred from homology"/>
<dbReference type="Pfam" id="PF00122">
    <property type="entry name" value="E1-E2_ATPase"/>
    <property type="match status" value="1"/>
</dbReference>
<comment type="caution">
    <text evidence="10">Lacks conserved residue(s) required for the propagation of feature annotation.</text>
</comment>
<dbReference type="CDD" id="cd12108">
    <property type="entry name" value="Hr-like"/>
    <property type="match status" value="1"/>
</dbReference>
<dbReference type="Pfam" id="PF01814">
    <property type="entry name" value="Hemerythrin"/>
    <property type="match status" value="1"/>
</dbReference>
<protein>
    <recommendedName>
        <fullName evidence="8">P-type Zn(2+) transporter</fullName>
        <ecNumber evidence="8">7.2.2.12</ecNumber>
    </recommendedName>
</protein>
<keyword evidence="7 10" id="KW-0472">Membrane</keyword>
<evidence type="ECO:0000313" key="14">
    <source>
        <dbReference type="Proteomes" id="UP000680815"/>
    </source>
</evidence>
<feature type="transmembrane region" description="Helical" evidence="10">
    <location>
        <begin position="61"/>
        <end position="87"/>
    </location>
</feature>
<keyword evidence="5" id="KW-1278">Translocase</keyword>
<feature type="transmembrane region" description="Helical" evidence="10">
    <location>
        <begin position="251"/>
        <end position="273"/>
    </location>
</feature>
<accession>A0ABS4AP60</accession>
<dbReference type="PROSITE" id="PS00154">
    <property type="entry name" value="ATPASE_E1_E2"/>
    <property type="match status" value="1"/>
</dbReference>
<dbReference type="Gene3D" id="2.70.150.10">
    <property type="entry name" value="Calcium-transporting ATPase, cytoplasmic transduction domain A"/>
    <property type="match status" value="1"/>
</dbReference>
<dbReference type="SFLD" id="SFLDF00027">
    <property type="entry name" value="p-type_atpase"/>
    <property type="match status" value="1"/>
</dbReference>
<evidence type="ECO:0000256" key="5">
    <source>
        <dbReference type="ARBA" id="ARBA00022967"/>
    </source>
</evidence>
<evidence type="ECO:0000256" key="1">
    <source>
        <dbReference type="ARBA" id="ARBA00004370"/>
    </source>
</evidence>
<dbReference type="SFLD" id="SFLDS00003">
    <property type="entry name" value="Haloacid_Dehalogenase"/>
    <property type="match status" value="1"/>
</dbReference>
<dbReference type="SUPFAM" id="SSF56784">
    <property type="entry name" value="HAD-like"/>
    <property type="match status" value="1"/>
</dbReference>
<dbReference type="InterPro" id="IPR051014">
    <property type="entry name" value="Cation_Transport_ATPase_IB"/>
</dbReference>
<dbReference type="RefSeq" id="WP_209350545.1">
    <property type="nucleotide sequence ID" value="NZ_JAGIYZ010000003.1"/>
</dbReference>
<dbReference type="InterPro" id="IPR023299">
    <property type="entry name" value="ATPase_P-typ_cyto_dom_N"/>
</dbReference>
<dbReference type="PANTHER" id="PTHR48085">
    <property type="entry name" value="CADMIUM/ZINC-TRANSPORTING ATPASE HMA2-RELATED"/>
    <property type="match status" value="1"/>
</dbReference>
<dbReference type="InterPro" id="IPR018303">
    <property type="entry name" value="ATPase_P-typ_P_site"/>
</dbReference>
<organism evidence="13 14">
    <name type="scientific">Roseomonas nitratireducens</name>
    <dbReference type="NCBI Taxonomy" id="2820810"/>
    <lineage>
        <taxon>Bacteria</taxon>
        <taxon>Pseudomonadati</taxon>
        <taxon>Pseudomonadota</taxon>
        <taxon>Alphaproteobacteria</taxon>
        <taxon>Acetobacterales</taxon>
        <taxon>Roseomonadaceae</taxon>
        <taxon>Roseomonas</taxon>
    </lineage>
</organism>
<dbReference type="InterPro" id="IPR023298">
    <property type="entry name" value="ATPase_P-typ_TM_dom_sf"/>
</dbReference>
<gene>
    <name evidence="13" type="ORF">J5Y09_04420</name>
</gene>
<comment type="catalytic activity">
    <reaction evidence="9">
        <text>Zn(2+)(in) + ATP + H2O = Zn(2+)(out) + ADP + phosphate + H(+)</text>
        <dbReference type="Rhea" id="RHEA:20621"/>
        <dbReference type="ChEBI" id="CHEBI:15377"/>
        <dbReference type="ChEBI" id="CHEBI:15378"/>
        <dbReference type="ChEBI" id="CHEBI:29105"/>
        <dbReference type="ChEBI" id="CHEBI:30616"/>
        <dbReference type="ChEBI" id="CHEBI:43474"/>
        <dbReference type="ChEBI" id="CHEBI:456216"/>
        <dbReference type="EC" id="7.2.2.12"/>
    </reaction>
</comment>
<dbReference type="Proteomes" id="UP000680815">
    <property type="component" value="Unassembled WGS sequence"/>
</dbReference>
<dbReference type="Gene3D" id="3.40.1110.10">
    <property type="entry name" value="Calcium-transporting ATPase, cytoplasmic domain N"/>
    <property type="match status" value="1"/>
</dbReference>
<dbReference type="InterPro" id="IPR044492">
    <property type="entry name" value="P_typ_ATPase_HD_dom"/>
</dbReference>
<dbReference type="Gene3D" id="3.40.50.1000">
    <property type="entry name" value="HAD superfamily/HAD-like"/>
    <property type="match status" value="1"/>
</dbReference>
<keyword evidence="10" id="KW-1003">Cell membrane</keyword>
<comment type="subcellular location">
    <subcellularLocation>
        <location evidence="10">Cell membrane</location>
    </subcellularLocation>
    <subcellularLocation>
        <location evidence="1">Membrane</location>
    </subcellularLocation>
</comment>
<keyword evidence="3 10" id="KW-0812">Transmembrane</keyword>
<evidence type="ECO:0000313" key="13">
    <source>
        <dbReference type="EMBL" id="MBP0463145.1"/>
    </source>
</evidence>
<dbReference type="InterPro" id="IPR036412">
    <property type="entry name" value="HAD-like_sf"/>
</dbReference>
<dbReference type="EMBL" id="JAGIYZ010000003">
    <property type="protein sequence ID" value="MBP0463145.1"/>
    <property type="molecule type" value="Genomic_DNA"/>
</dbReference>
<evidence type="ECO:0000256" key="3">
    <source>
        <dbReference type="ARBA" id="ARBA00022692"/>
    </source>
</evidence>
<evidence type="ECO:0000256" key="8">
    <source>
        <dbReference type="ARBA" id="ARBA00039097"/>
    </source>
</evidence>
<dbReference type="NCBIfam" id="TIGR01494">
    <property type="entry name" value="ATPase_P-type"/>
    <property type="match status" value="2"/>
</dbReference>
<feature type="transmembrane region" description="Helical" evidence="10">
    <location>
        <begin position="226"/>
        <end position="245"/>
    </location>
</feature>
<dbReference type="InterPro" id="IPR008250">
    <property type="entry name" value="ATPase_P-typ_transduc_dom_A_sf"/>
</dbReference>
<keyword evidence="4 10" id="KW-0479">Metal-binding</keyword>
<comment type="similarity">
    <text evidence="2 10">Belongs to the cation transport ATPase (P-type) (TC 3.A.3) family. Type IB subfamily.</text>
</comment>
<evidence type="ECO:0000256" key="2">
    <source>
        <dbReference type="ARBA" id="ARBA00006024"/>
    </source>
</evidence>
<feature type="domain" description="Hemerythrin-like" evidence="12">
    <location>
        <begin position="627"/>
        <end position="752"/>
    </location>
</feature>
<sequence length="772" mass="78690">MQRYLLLAWSIGGLAAGIACLLAGAPQAAGMVWMASALPVAAHVAIGLARALIGGRLGVDAVALFAILGAVALGEAATAAVIGMMVAGGEALEAWAEGRARAALTELVARAPRRAARILDAGVEEIDVAAIRPGDLLLVRPGETLPADGRLEDAGAVLDDSALTGEALPVEARNGDRLRSGSVNAGAAFRLRAEHDAAASTYAAIIRLTREAAEVRAPLVRLADRWAVGFILLTAALAAGAWLISGDPTRALSVLVVATPCPLILAAPVALIAGIGRAARRGIVVKGGGALERLARVRTVLFDKTGTLTPGHPRLAAIDAAPDPGRDGALRLAATLAQGSTHPVAGALVAAAAARGIVPPAPESVAETAGGGLTGTVEGRVLMLGSEGFLQAAGIVPQDGFGITAQVAAAAGSVAWLAVDGRAAAAFVMADGVRRDAPRAVRRLRAIGVERILLLTGDRAAAAAPIGRALRLDAVLASQAPADKIEAVRREAARAPTAMVGDGVNDAPALAAADVGIAMGAMGTAAAAEAGDVVLLVDRVDRVPEAIAIAIRSRRIALRAIMLGMGLSGGAMVAAAGGWITPLAGALLQEAIDVLAILYALTALRPDGEEPGDEHLPAEAGLVERQEEHAGLRDLAEALRRTAEEIEATPDGLAGLAALEARLRTELLPHHQAEERLLFPEAARRLGGQDPMAPLVRMHAEMEQLAERVAVLLPLATEPDTWPSAMLEIRRSLFALEALLRVHLAVEEEMLAGLSGEKVSPAGPALVPGRAG</sequence>
<dbReference type="PRINTS" id="PR00119">
    <property type="entry name" value="CATATPASE"/>
</dbReference>
<evidence type="ECO:0000259" key="12">
    <source>
        <dbReference type="Pfam" id="PF01814"/>
    </source>
</evidence>
<dbReference type="SUPFAM" id="SSF81665">
    <property type="entry name" value="Calcium ATPase, transmembrane domain M"/>
    <property type="match status" value="1"/>
</dbReference>
<evidence type="ECO:0000256" key="10">
    <source>
        <dbReference type="RuleBase" id="RU362081"/>
    </source>
</evidence>
<dbReference type="NCBIfam" id="TIGR01525">
    <property type="entry name" value="ATPase-IB_hvy"/>
    <property type="match status" value="1"/>
</dbReference>
<reference evidence="13 14" key="1">
    <citation type="submission" date="2021-03" db="EMBL/GenBank/DDBJ databases">
        <authorList>
            <person name="So Y."/>
        </authorList>
    </citation>
    <scope>NUCLEOTIDE SEQUENCE [LARGE SCALE GENOMIC DNA]</scope>
    <source>
        <strain evidence="13 14">PWR1</strain>
    </source>
</reference>
<keyword evidence="10" id="KW-0067">ATP-binding</keyword>
<evidence type="ECO:0000256" key="7">
    <source>
        <dbReference type="ARBA" id="ARBA00023136"/>
    </source>
</evidence>
<dbReference type="InterPro" id="IPR059000">
    <property type="entry name" value="ATPase_P-type_domA"/>
</dbReference>
<evidence type="ECO:0000259" key="11">
    <source>
        <dbReference type="Pfam" id="PF00122"/>
    </source>
</evidence>
<dbReference type="SUPFAM" id="SSF81653">
    <property type="entry name" value="Calcium ATPase, transduction domain A"/>
    <property type="match status" value="1"/>
</dbReference>
<dbReference type="Pfam" id="PF00702">
    <property type="entry name" value="Hydrolase"/>
    <property type="match status" value="1"/>
</dbReference>
<dbReference type="SFLD" id="SFLDG00002">
    <property type="entry name" value="C1.7:_P-type_atpase_like"/>
    <property type="match status" value="1"/>
</dbReference>
<evidence type="ECO:0000256" key="9">
    <source>
        <dbReference type="ARBA" id="ARBA00047308"/>
    </source>
</evidence>
<name>A0ABS4AP60_9PROT</name>
<keyword evidence="14" id="KW-1185">Reference proteome</keyword>
<dbReference type="InterPro" id="IPR027256">
    <property type="entry name" value="P-typ_ATPase_IB"/>
</dbReference>
<dbReference type="InterPro" id="IPR001757">
    <property type="entry name" value="P_typ_ATPase"/>
</dbReference>
<feature type="domain" description="P-type ATPase A" evidence="11">
    <location>
        <begin position="111"/>
        <end position="209"/>
    </location>
</feature>
<dbReference type="Gene3D" id="1.20.120.520">
    <property type="entry name" value="nmb1532 protein domain like"/>
    <property type="match status" value="1"/>
</dbReference>
<dbReference type="PANTHER" id="PTHR48085:SF5">
    <property type="entry name" value="CADMIUM_ZINC-TRANSPORTING ATPASE HMA4-RELATED"/>
    <property type="match status" value="1"/>
</dbReference>
<keyword evidence="6 10" id="KW-1133">Transmembrane helix</keyword>
<dbReference type="EC" id="7.2.2.12" evidence="8"/>
<dbReference type="PROSITE" id="PS51257">
    <property type="entry name" value="PROKAR_LIPOPROTEIN"/>
    <property type="match status" value="1"/>
</dbReference>